<name>A0A7X5TSJ6_9MICO</name>
<gene>
    <name evidence="3" type="ORF">FHX76_000963</name>
</gene>
<dbReference type="Proteomes" id="UP000541033">
    <property type="component" value="Unassembled WGS sequence"/>
</dbReference>
<evidence type="ECO:0008006" key="5">
    <source>
        <dbReference type="Google" id="ProtNLM"/>
    </source>
</evidence>
<accession>A0A7X5TSJ6</accession>
<feature type="transmembrane region" description="Helical" evidence="2">
    <location>
        <begin position="58"/>
        <end position="80"/>
    </location>
</feature>
<dbReference type="RefSeq" id="WP_167148427.1">
    <property type="nucleotide sequence ID" value="NZ_JAAMOX010000001.1"/>
</dbReference>
<organism evidence="3 4">
    <name type="scientific">Lysinibacter cavernae</name>
    <dbReference type="NCBI Taxonomy" id="1640652"/>
    <lineage>
        <taxon>Bacteria</taxon>
        <taxon>Bacillati</taxon>
        <taxon>Actinomycetota</taxon>
        <taxon>Actinomycetes</taxon>
        <taxon>Micrococcales</taxon>
        <taxon>Microbacteriaceae</taxon>
        <taxon>Lysinibacter</taxon>
    </lineage>
</organism>
<proteinExistence type="predicted"/>
<dbReference type="EMBL" id="JAAMOX010000001">
    <property type="protein sequence ID" value="NIH53095.1"/>
    <property type="molecule type" value="Genomic_DNA"/>
</dbReference>
<feature type="region of interest" description="Disordered" evidence="1">
    <location>
        <begin position="1"/>
        <end position="32"/>
    </location>
</feature>
<evidence type="ECO:0000313" key="4">
    <source>
        <dbReference type="Proteomes" id="UP000541033"/>
    </source>
</evidence>
<evidence type="ECO:0000256" key="1">
    <source>
        <dbReference type="SAM" id="MobiDB-lite"/>
    </source>
</evidence>
<feature type="region of interest" description="Disordered" evidence="1">
    <location>
        <begin position="209"/>
        <end position="247"/>
    </location>
</feature>
<evidence type="ECO:0000256" key="2">
    <source>
        <dbReference type="SAM" id="Phobius"/>
    </source>
</evidence>
<protein>
    <recommendedName>
        <fullName evidence="5">Cell division protein FtsL</fullName>
    </recommendedName>
</protein>
<keyword evidence="2" id="KW-0812">Transmembrane</keyword>
<keyword evidence="2" id="KW-1133">Transmembrane helix</keyword>
<keyword evidence="2" id="KW-0472">Membrane</keyword>
<sequence length="247" mass="25290">MSNNTAPIDSSDFWAFDPATPWQGTPTPDEQPGRLRAVRERALSIAPAPRAKTRTSMFYALITLATLGVILGTQLMLSIAQADGAYHISSLEVQERDLIRDTRAVTQSVSKLSSPQHLSGNANALGMVINAHPAYLRLSDGAILGALGTTVSTPEANRIANSVINGLPMAGAVAPETSAQNNANVAAEAEAADAANAAAIAAAAVAEANAAESDAANADHGTPAATPVQTPQQTVPLDGALPSPVTR</sequence>
<dbReference type="AlphaFoldDB" id="A0A7X5TSJ6"/>
<evidence type="ECO:0000313" key="3">
    <source>
        <dbReference type="EMBL" id="NIH53095.1"/>
    </source>
</evidence>
<keyword evidence="4" id="KW-1185">Reference proteome</keyword>
<comment type="caution">
    <text evidence="3">The sequence shown here is derived from an EMBL/GenBank/DDBJ whole genome shotgun (WGS) entry which is preliminary data.</text>
</comment>
<feature type="compositionally biased region" description="Low complexity" evidence="1">
    <location>
        <begin position="209"/>
        <end position="218"/>
    </location>
</feature>
<reference evidence="3 4" key="1">
    <citation type="submission" date="2020-02" db="EMBL/GenBank/DDBJ databases">
        <title>Sequencing the genomes of 1000 actinobacteria strains.</title>
        <authorList>
            <person name="Klenk H.-P."/>
        </authorList>
    </citation>
    <scope>NUCLEOTIDE SEQUENCE [LARGE SCALE GENOMIC DNA]</scope>
    <source>
        <strain evidence="3 4">DSM 27960</strain>
    </source>
</reference>